<dbReference type="InterPro" id="IPR001579">
    <property type="entry name" value="Glyco_hydro_18_chit_AS"/>
</dbReference>
<evidence type="ECO:0000256" key="5">
    <source>
        <dbReference type="RuleBase" id="RU000489"/>
    </source>
</evidence>
<protein>
    <recommendedName>
        <fullName evidence="2">chitinase</fullName>
        <ecNumber evidence="2">3.2.1.14</ecNumber>
    </recommendedName>
</protein>
<dbReference type="PANTHER" id="PTHR11177">
    <property type="entry name" value="CHITINASE"/>
    <property type="match status" value="1"/>
</dbReference>
<evidence type="ECO:0000313" key="8">
    <source>
        <dbReference type="EMBL" id="WGK69562.1"/>
    </source>
</evidence>
<evidence type="ECO:0000256" key="2">
    <source>
        <dbReference type="ARBA" id="ARBA00012729"/>
    </source>
</evidence>
<feature type="domain" description="GH18" evidence="7">
    <location>
        <begin position="80"/>
        <end position="372"/>
    </location>
</feature>
<dbReference type="Pfam" id="PF00704">
    <property type="entry name" value="Glyco_hydro_18"/>
    <property type="match status" value="1"/>
</dbReference>
<dbReference type="RefSeq" id="WP_326927747.1">
    <property type="nucleotide sequence ID" value="NZ_CP123443.1"/>
</dbReference>
<organism evidence="8 9">
    <name type="scientific">Candidatus Haliotispira prima</name>
    <dbReference type="NCBI Taxonomy" id="3034016"/>
    <lineage>
        <taxon>Bacteria</taxon>
        <taxon>Pseudomonadati</taxon>
        <taxon>Spirochaetota</taxon>
        <taxon>Spirochaetia</taxon>
        <taxon>Spirochaetales</taxon>
        <taxon>Spirochaetaceae</taxon>
        <taxon>Candidatus Haliotispira</taxon>
    </lineage>
</organism>
<dbReference type="EMBL" id="CP123443">
    <property type="protein sequence ID" value="WGK69562.1"/>
    <property type="molecule type" value="Genomic_DNA"/>
</dbReference>
<dbReference type="Proteomes" id="UP001228690">
    <property type="component" value="Chromosome"/>
</dbReference>
<reference evidence="8 9" key="1">
    <citation type="submission" date="2023-04" db="EMBL/GenBank/DDBJ databases">
        <title>Spirochaete genome identified in red abalone sample constitutes a novel genus.</title>
        <authorList>
            <person name="Sharma S.P."/>
            <person name="Purcell C.M."/>
            <person name="Hyde J.R."/>
            <person name="Severin A.J."/>
        </authorList>
    </citation>
    <scope>NUCLEOTIDE SEQUENCE [LARGE SCALE GENOMIC DNA]</scope>
    <source>
        <strain evidence="8 9">SP-2023</strain>
    </source>
</reference>
<sequence>MAYGSKEAAKKHWCRVWFGLLLFSTCGVSLQARTESYSNTVYLPYYRLPRPHESSYRGGKVMPSAKAFDFGYHDPEPFISGNILYSEREVPQFQEYLLAALASGRITQINYFRLLPGKDGDGSIDLTGFYPEHMEYLQRLRRIYGFRLVICVAGGSSRFLPVMKKEALRRQLAQNIIDLAQTWQLDGVDFDWEYPRSKKDMKSYIALIKEVQAGLRQGKDEAEAQNYRVSVAISRLQAALTTELFQAVDTINFMAYDFTPRHSTMEDAREMVEYLVARFAIPTRKIFLGLPFYGKQIKTGRRKAKTYRRLAQESNLASEDNEAKGYYFNGQDMIQQKFNLAEDEDLGGIMIWEIGQDSEDHRSLLKILPRQK</sequence>
<dbReference type="InterPro" id="IPR017853">
    <property type="entry name" value="GH"/>
</dbReference>
<dbReference type="SMART" id="SM00636">
    <property type="entry name" value="Glyco_18"/>
    <property type="match status" value="1"/>
</dbReference>
<dbReference type="InterPro" id="IPR011583">
    <property type="entry name" value="Chitinase_II/V-like_cat"/>
</dbReference>
<keyword evidence="3 5" id="KW-0378">Hydrolase</keyword>
<dbReference type="GO" id="GO:0016787">
    <property type="term" value="F:hydrolase activity"/>
    <property type="evidence" value="ECO:0007669"/>
    <property type="project" value="UniProtKB-KW"/>
</dbReference>
<keyword evidence="9" id="KW-1185">Reference proteome</keyword>
<dbReference type="PROSITE" id="PS51910">
    <property type="entry name" value="GH18_2"/>
    <property type="match status" value="1"/>
</dbReference>
<proteinExistence type="inferred from homology"/>
<evidence type="ECO:0000256" key="3">
    <source>
        <dbReference type="ARBA" id="ARBA00022801"/>
    </source>
</evidence>
<evidence type="ECO:0000256" key="6">
    <source>
        <dbReference type="RuleBase" id="RU004453"/>
    </source>
</evidence>
<accession>A0ABY8MHW6</accession>
<dbReference type="SUPFAM" id="SSF51445">
    <property type="entry name" value="(Trans)glycosidases"/>
    <property type="match status" value="1"/>
</dbReference>
<dbReference type="Gene3D" id="3.20.20.80">
    <property type="entry name" value="Glycosidases"/>
    <property type="match status" value="1"/>
</dbReference>
<dbReference type="PANTHER" id="PTHR11177:SF317">
    <property type="entry name" value="CHITINASE 12-RELATED"/>
    <property type="match status" value="1"/>
</dbReference>
<dbReference type="Gene3D" id="3.40.5.30">
    <property type="entry name" value="(Trans)glycosidases - domain 2"/>
    <property type="match status" value="1"/>
</dbReference>
<dbReference type="PROSITE" id="PS01095">
    <property type="entry name" value="GH18_1"/>
    <property type="match status" value="1"/>
</dbReference>
<keyword evidence="4 5" id="KW-0326">Glycosidase</keyword>
<dbReference type="InterPro" id="IPR050314">
    <property type="entry name" value="Glycosyl_Hydrlase_18"/>
</dbReference>
<evidence type="ECO:0000259" key="7">
    <source>
        <dbReference type="PROSITE" id="PS51910"/>
    </source>
</evidence>
<name>A0ABY8MHW6_9SPIO</name>
<evidence type="ECO:0000256" key="4">
    <source>
        <dbReference type="ARBA" id="ARBA00023295"/>
    </source>
</evidence>
<dbReference type="EC" id="3.2.1.14" evidence="2"/>
<evidence type="ECO:0000313" key="9">
    <source>
        <dbReference type="Proteomes" id="UP001228690"/>
    </source>
</evidence>
<evidence type="ECO:0000256" key="1">
    <source>
        <dbReference type="ARBA" id="ARBA00000822"/>
    </source>
</evidence>
<gene>
    <name evidence="8" type="ORF">P0082_01505</name>
</gene>
<comment type="similarity">
    <text evidence="6">Belongs to the glycosyl hydrolase 18 family.</text>
</comment>
<comment type="catalytic activity">
    <reaction evidence="1">
        <text>Random endo-hydrolysis of N-acetyl-beta-D-glucosaminide (1-&gt;4)-beta-linkages in chitin and chitodextrins.</text>
        <dbReference type="EC" id="3.2.1.14"/>
    </reaction>
</comment>
<dbReference type="InterPro" id="IPR001223">
    <property type="entry name" value="Glyco_hydro18_cat"/>
</dbReference>